<dbReference type="EMBL" id="JQFK01000005">
    <property type="protein sequence ID" value="KGK39996.1"/>
    <property type="molecule type" value="Genomic_DNA"/>
</dbReference>
<dbReference type="SMART" id="SM00355">
    <property type="entry name" value="ZnF_C2H2"/>
    <property type="match status" value="2"/>
</dbReference>
<dbReference type="GO" id="GO:0005737">
    <property type="term" value="C:cytoplasm"/>
    <property type="evidence" value="ECO:0007669"/>
    <property type="project" value="TreeGrafter"/>
</dbReference>
<protein>
    <recommendedName>
        <fullName evidence="13">Regulatory protein MIG1</fullName>
    </recommendedName>
</protein>
<evidence type="ECO:0000256" key="2">
    <source>
        <dbReference type="ARBA" id="ARBA00022491"/>
    </source>
</evidence>
<evidence type="ECO:0000256" key="5">
    <source>
        <dbReference type="ARBA" id="ARBA00022771"/>
    </source>
</evidence>
<keyword evidence="9" id="KW-0804">Transcription</keyword>
<dbReference type="InterPro" id="IPR013087">
    <property type="entry name" value="Znf_C2H2_type"/>
</dbReference>
<evidence type="ECO:0000256" key="4">
    <source>
        <dbReference type="ARBA" id="ARBA00022737"/>
    </source>
</evidence>
<dbReference type="PROSITE" id="PS50157">
    <property type="entry name" value="ZINC_FINGER_C2H2_2"/>
    <property type="match status" value="2"/>
</dbReference>
<comment type="similarity">
    <text evidence="11">Belongs to the creA/MIG C2H2-type zinc-finger protein family.</text>
</comment>
<evidence type="ECO:0000313" key="19">
    <source>
        <dbReference type="Proteomes" id="UP000029867"/>
    </source>
</evidence>
<keyword evidence="6" id="KW-0862">Zinc</keyword>
<keyword evidence="3" id="KW-0479">Metal-binding</keyword>
<evidence type="ECO:0000256" key="6">
    <source>
        <dbReference type="ARBA" id="ARBA00022833"/>
    </source>
</evidence>
<dbReference type="Gene3D" id="3.30.160.60">
    <property type="entry name" value="Classic Zinc Finger"/>
    <property type="match status" value="2"/>
</dbReference>
<evidence type="ECO:0000313" key="18">
    <source>
        <dbReference type="EMBL" id="KGK39996.1"/>
    </source>
</evidence>
<sequence>MQVATSTRSSNSKDDRPYKCTMCDKSFHRLEHQTRHIRTHTGEKPHKCTFEGCPKRFSRSDELTRHLRIHTNPTVRKKRKPRKTKLQMQEERMRLQREKELKELENQRQRLQVEQQERDLQQQHYPQIMLNNEKVSPMSLPPILSTNHQLNASKPLLVRNLSANSLPSYYPQPSLQVPSNTQMLPVPPSLISPYSASQSLNKSFSSSRTNSTNSLASLDSSFGASSSTTTLSSFNNKSFMPLSRYGSFSRLSNTPYNSTFSLSTMLNSTPSSLSISDERPTKRSRPNSPKNSSLRPMFHVSSPSSTPISTPHHSPKLNPQNTTTNNKTVLPSIKSIINNDDFGNYMNHTLSSRNLMIPNVATSNDETVKNILNRGMSHDMLSLRR</sequence>
<dbReference type="FunFam" id="3.30.160.60:FF:000152">
    <property type="entry name" value="DNA-binding protein creA"/>
    <property type="match status" value="1"/>
</dbReference>
<feature type="domain" description="C2H2-type" evidence="17">
    <location>
        <begin position="46"/>
        <end position="75"/>
    </location>
</feature>
<proteinExistence type="inferred from homology"/>
<gene>
    <name evidence="18" type="ORF">JL09_g878</name>
</gene>
<dbReference type="GO" id="GO:0008270">
    <property type="term" value="F:zinc ion binding"/>
    <property type="evidence" value="ECO:0007669"/>
    <property type="project" value="UniProtKB-KW"/>
</dbReference>
<organism evidence="18 19">
    <name type="scientific">Pichia kudriavzevii</name>
    <name type="common">Yeast</name>
    <name type="synonym">Issatchenkia orientalis</name>
    <dbReference type="NCBI Taxonomy" id="4909"/>
    <lineage>
        <taxon>Eukaryota</taxon>
        <taxon>Fungi</taxon>
        <taxon>Dikarya</taxon>
        <taxon>Ascomycota</taxon>
        <taxon>Saccharomycotina</taxon>
        <taxon>Pichiomycetes</taxon>
        <taxon>Pichiales</taxon>
        <taxon>Pichiaceae</taxon>
        <taxon>Pichia</taxon>
    </lineage>
</organism>
<comment type="subcellular location">
    <subcellularLocation>
        <location evidence="1">Nucleus</location>
    </subcellularLocation>
</comment>
<comment type="function">
    <text evidence="12">Involved in glucose repression of glucose metabolism genes.</text>
</comment>
<evidence type="ECO:0000256" key="15">
    <source>
        <dbReference type="SAM" id="Coils"/>
    </source>
</evidence>
<evidence type="ECO:0000256" key="10">
    <source>
        <dbReference type="ARBA" id="ARBA00023242"/>
    </source>
</evidence>
<comment type="caution">
    <text evidence="18">The sequence shown here is derived from an EMBL/GenBank/DDBJ whole genome shotgun (WGS) entry which is preliminary data.</text>
</comment>
<name>A0A099P7I3_PICKU</name>
<feature type="domain" description="C2H2-type" evidence="17">
    <location>
        <begin position="18"/>
        <end position="45"/>
    </location>
</feature>
<evidence type="ECO:0000256" key="8">
    <source>
        <dbReference type="ARBA" id="ARBA00023125"/>
    </source>
</evidence>
<dbReference type="FunFam" id="3.30.160.60:FF:000089">
    <property type="entry name" value="DNA-binding protein creA"/>
    <property type="match status" value="1"/>
</dbReference>
<evidence type="ECO:0000256" key="3">
    <source>
        <dbReference type="ARBA" id="ARBA00022723"/>
    </source>
</evidence>
<dbReference type="GO" id="GO:0000978">
    <property type="term" value="F:RNA polymerase II cis-regulatory region sequence-specific DNA binding"/>
    <property type="evidence" value="ECO:0007669"/>
    <property type="project" value="TreeGrafter"/>
</dbReference>
<dbReference type="eggNOG" id="KOG1721">
    <property type="taxonomic scope" value="Eukaryota"/>
</dbReference>
<dbReference type="Pfam" id="PF00096">
    <property type="entry name" value="zf-C2H2"/>
    <property type="match status" value="2"/>
</dbReference>
<keyword evidence="7" id="KW-0805">Transcription regulation</keyword>
<keyword evidence="5 14" id="KW-0863">Zinc-finger</keyword>
<evidence type="ECO:0000256" key="16">
    <source>
        <dbReference type="SAM" id="MobiDB-lite"/>
    </source>
</evidence>
<evidence type="ECO:0000259" key="17">
    <source>
        <dbReference type="PROSITE" id="PS50157"/>
    </source>
</evidence>
<dbReference type="InterPro" id="IPR036236">
    <property type="entry name" value="Znf_C2H2_sf"/>
</dbReference>
<evidence type="ECO:0000256" key="7">
    <source>
        <dbReference type="ARBA" id="ARBA00023015"/>
    </source>
</evidence>
<feature type="compositionally biased region" description="Polar residues" evidence="16">
    <location>
        <begin position="317"/>
        <end position="327"/>
    </location>
</feature>
<dbReference type="VEuPathDB" id="FungiDB:C5L36_0A01980"/>
<dbReference type="PROSITE" id="PS00028">
    <property type="entry name" value="ZINC_FINGER_C2H2_1"/>
    <property type="match status" value="2"/>
</dbReference>
<dbReference type="GO" id="GO:0000433">
    <property type="term" value="P:carbon catabolite repression of transcription from RNA polymerase II promoter by glucose"/>
    <property type="evidence" value="ECO:0007669"/>
    <property type="project" value="TreeGrafter"/>
</dbReference>
<keyword evidence="8" id="KW-0238">DNA-binding</keyword>
<reference evidence="19" key="1">
    <citation type="journal article" date="2014" name="Microb. Cell Fact.">
        <title>Exploiting Issatchenkia orientalis SD108 for succinic acid production.</title>
        <authorList>
            <person name="Xiao H."/>
            <person name="Shao Z."/>
            <person name="Jiang Y."/>
            <person name="Dole S."/>
            <person name="Zhao H."/>
        </authorList>
    </citation>
    <scope>NUCLEOTIDE SEQUENCE [LARGE SCALE GENOMIC DNA]</scope>
    <source>
        <strain evidence="19">SD108</strain>
    </source>
</reference>
<evidence type="ECO:0000256" key="12">
    <source>
        <dbReference type="ARBA" id="ARBA00056233"/>
    </source>
</evidence>
<keyword evidence="10" id="KW-0539">Nucleus</keyword>
<dbReference type="HOGENOM" id="CLU_679875_0_0_1"/>
<dbReference type="GO" id="GO:0005634">
    <property type="term" value="C:nucleus"/>
    <property type="evidence" value="ECO:0007669"/>
    <property type="project" value="UniProtKB-SubCell"/>
</dbReference>
<dbReference type="InterPro" id="IPR051007">
    <property type="entry name" value="creA/MIG_C2H2-ZnF"/>
</dbReference>
<dbReference type="CDD" id="cd22249">
    <property type="entry name" value="UDM1_RNF168_RNF169-like"/>
    <property type="match status" value="1"/>
</dbReference>
<dbReference type="Proteomes" id="UP000029867">
    <property type="component" value="Unassembled WGS sequence"/>
</dbReference>
<keyword evidence="15" id="KW-0175">Coiled coil</keyword>
<evidence type="ECO:0000256" key="13">
    <source>
        <dbReference type="ARBA" id="ARBA00068528"/>
    </source>
</evidence>
<dbReference type="AlphaFoldDB" id="A0A099P7I3"/>
<accession>A0A099P7I3</accession>
<evidence type="ECO:0000256" key="11">
    <source>
        <dbReference type="ARBA" id="ARBA00038023"/>
    </source>
</evidence>
<dbReference type="SUPFAM" id="SSF57667">
    <property type="entry name" value="beta-beta-alpha zinc fingers"/>
    <property type="match status" value="1"/>
</dbReference>
<keyword evidence="4" id="KW-0677">Repeat</keyword>
<dbReference type="PANTHER" id="PTHR47428:SF1">
    <property type="entry name" value="REGULATORY PROTEIN MIG1-RELATED"/>
    <property type="match status" value="1"/>
</dbReference>
<feature type="compositionally biased region" description="Low complexity" evidence="16">
    <location>
        <begin position="301"/>
        <end position="312"/>
    </location>
</feature>
<evidence type="ECO:0000256" key="1">
    <source>
        <dbReference type="ARBA" id="ARBA00004123"/>
    </source>
</evidence>
<evidence type="ECO:0000256" key="9">
    <source>
        <dbReference type="ARBA" id="ARBA00023163"/>
    </source>
</evidence>
<keyword evidence="2" id="KW-0678">Repressor</keyword>
<feature type="coiled-coil region" evidence="15">
    <location>
        <begin position="85"/>
        <end position="124"/>
    </location>
</feature>
<evidence type="ECO:0000256" key="14">
    <source>
        <dbReference type="PROSITE-ProRule" id="PRU00042"/>
    </source>
</evidence>
<dbReference type="PANTHER" id="PTHR47428">
    <property type="entry name" value="REGULATORY PROTEIN MIG1-RELATED"/>
    <property type="match status" value="1"/>
</dbReference>
<feature type="region of interest" description="Disordered" evidence="16">
    <location>
        <begin position="267"/>
        <end position="327"/>
    </location>
</feature>